<keyword evidence="4 5" id="KW-0472">Membrane</keyword>
<evidence type="ECO:0000256" key="1">
    <source>
        <dbReference type="ARBA" id="ARBA00004370"/>
    </source>
</evidence>
<proteinExistence type="predicted"/>
<organism evidence="7 8">
    <name type="scientific">Steinernema carpocapsae</name>
    <name type="common">Entomopathogenic nematode</name>
    <dbReference type="NCBI Taxonomy" id="34508"/>
    <lineage>
        <taxon>Eukaryota</taxon>
        <taxon>Metazoa</taxon>
        <taxon>Ecdysozoa</taxon>
        <taxon>Nematoda</taxon>
        <taxon>Chromadorea</taxon>
        <taxon>Rhabditida</taxon>
        <taxon>Tylenchina</taxon>
        <taxon>Panagrolaimomorpha</taxon>
        <taxon>Strongyloidoidea</taxon>
        <taxon>Steinernematidae</taxon>
        <taxon>Steinernema</taxon>
    </lineage>
</organism>
<comment type="caution">
    <text evidence="7">The sequence shown here is derived from an EMBL/GenBank/DDBJ whole genome shotgun (WGS) entry which is preliminary data.</text>
</comment>
<evidence type="ECO:0000313" key="7">
    <source>
        <dbReference type="EMBL" id="TKR96154.1"/>
    </source>
</evidence>
<feature type="domain" description="G-protein coupled receptors family 1 profile" evidence="6">
    <location>
        <begin position="9"/>
        <end position="266"/>
    </location>
</feature>
<keyword evidence="2 5" id="KW-0812">Transmembrane</keyword>
<dbReference type="PROSITE" id="PS50262">
    <property type="entry name" value="G_PROTEIN_RECEP_F1_2"/>
    <property type="match status" value="1"/>
</dbReference>
<comment type="subcellular location">
    <subcellularLocation>
        <location evidence="1">Membrane</location>
    </subcellularLocation>
</comment>
<evidence type="ECO:0000313" key="8">
    <source>
        <dbReference type="Proteomes" id="UP000298663"/>
    </source>
</evidence>
<feature type="transmembrane region" description="Helical" evidence="5">
    <location>
        <begin position="153"/>
        <end position="174"/>
    </location>
</feature>
<dbReference type="GO" id="GO:0016020">
    <property type="term" value="C:membrane"/>
    <property type="evidence" value="ECO:0007669"/>
    <property type="project" value="UniProtKB-SubCell"/>
</dbReference>
<dbReference type="Gene3D" id="1.20.1070.10">
    <property type="entry name" value="Rhodopsin 7-helix transmembrane proteins"/>
    <property type="match status" value="1"/>
</dbReference>
<keyword evidence="8" id="KW-1185">Reference proteome</keyword>
<evidence type="ECO:0000256" key="4">
    <source>
        <dbReference type="ARBA" id="ARBA00023136"/>
    </source>
</evidence>
<feature type="transmembrane region" description="Helical" evidence="5">
    <location>
        <begin position="77"/>
        <end position="94"/>
    </location>
</feature>
<keyword evidence="3 5" id="KW-1133">Transmembrane helix</keyword>
<dbReference type="SUPFAM" id="SSF81321">
    <property type="entry name" value="Family A G protein-coupled receptor-like"/>
    <property type="match status" value="1"/>
</dbReference>
<accession>A0A4U5PIZ5</accession>
<feature type="transmembrane region" description="Helical" evidence="5">
    <location>
        <begin position="246"/>
        <end position="270"/>
    </location>
</feature>
<dbReference type="AlphaFoldDB" id="A0A4U5PIZ5"/>
<protein>
    <recommendedName>
        <fullName evidence="6">G-protein coupled receptors family 1 profile domain-containing protein</fullName>
    </recommendedName>
</protein>
<evidence type="ECO:0000259" key="6">
    <source>
        <dbReference type="PROSITE" id="PS50262"/>
    </source>
</evidence>
<dbReference type="InterPro" id="IPR017452">
    <property type="entry name" value="GPCR_Rhodpsn_7TM"/>
</dbReference>
<name>A0A4U5PIZ5_STECR</name>
<feature type="transmembrane region" description="Helical" evidence="5">
    <location>
        <begin position="36"/>
        <end position="57"/>
    </location>
</feature>
<feature type="transmembrane region" description="Helical" evidence="5">
    <location>
        <begin position="106"/>
        <end position="124"/>
    </location>
</feature>
<evidence type="ECO:0000256" key="2">
    <source>
        <dbReference type="ARBA" id="ARBA00022692"/>
    </source>
</evidence>
<reference evidence="7 8" key="2">
    <citation type="journal article" date="2019" name="G3 (Bethesda)">
        <title>Hybrid Assembly of the Genome of the Entomopathogenic Nematode Steinernema carpocapsae Identifies the X-Chromosome.</title>
        <authorList>
            <person name="Serra L."/>
            <person name="Macchietto M."/>
            <person name="Macias-Munoz A."/>
            <person name="McGill C.J."/>
            <person name="Rodriguez I.M."/>
            <person name="Rodriguez B."/>
            <person name="Murad R."/>
            <person name="Mortazavi A."/>
        </authorList>
    </citation>
    <scope>NUCLEOTIDE SEQUENCE [LARGE SCALE GENOMIC DNA]</scope>
    <source>
        <strain evidence="7 8">ALL</strain>
    </source>
</reference>
<sequence>MVNFLGAMTNAFVLSIGLTSKEIHGRNKMPSIYMSASNLMASFFPLSLDIFYFGFYLTNSKVNFILCNIVRKLGHHGQIPGIWSVLVVAFDRFCTFCLQKDVSHRYIFVLFTLPYAYIAVIIAVELSLNNILFDFICIATIEGPFWLRNLTGFLWTVSAAIATICSVFVIKSAYNFKSKTGDSWRRSTQCFEKRVSYAVFLQSLLPALLSVPFLTTMILQYNRKNPRTQFLVNKFHLEIYNVLPDWFSWLSNSLMYIYFALNPVITVVFIRQYQQAILKISCFWKSSQVSSVVIPIHASVSTRNT</sequence>
<reference evidence="7 8" key="1">
    <citation type="journal article" date="2015" name="Genome Biol.">
        <title>Comparative genomics of Steinernema reveals deeply conserved gene regulatory networks.</title>
        <authorList>
            <person name="Dillman A.R."/>
            <person name="Macchietto M."/>
            <person name="Porter C.F."/>
            <person name="Rogers A."/>
            <person name="Williams B."/>
            <person name="Antoshechkin I."/>
            <person name="Lee M.M."/>
            <person name="Goodwin Z."/>
            <person name="Lu X."/>
            <person name="Lewis E.E."/>
            <person name="Goodrich-Blair H."/>
            <person name="Stock S.P."/>
            <person name="Adams B.J."/>
            <person name="Sternberg P.W."/>
            <person name="Mortazavi A."/>
        </authorList>
    </citation>
    <scope>NUCLEOTIDE SEQUENCE [LARGE SCALE GENOMIC DNA]</scope>
    <source>
        <strain evidence="7 8">ALL</strain>
    </source>
</reference>
<evidence type="ECO:0000256" key="5">
    <source>
        <dbReference type="SAM" id="Phobius"/>
    </source>
</evidence>
<dbReference type="Proteomes" id="UP000298663">
    <property type="component" value="Unassembled WGS sequence"/>
</dbReference>
<gene>
    <name evidence="7" type="ORF">L596_010215</name>
</gene>
<feature type="transmembrane region" description="Helical" evidence="5">
    <location>
        <begin position="195"/>
        <end position="221"/>
    </location>
</feature>
<dbReference type="EMBL" id="AZBU02000002">
    <property type="protein sequence ID" value="TKR96154.1"/>
    <property type="molecule type" value="Genomic_DNA"/>
</dbReference>
<evidence type="ECO:0000256" key="3">
    <source>
        <dbReference type="ARBA" id="ARBA00022989"/>
    </source>
</evidence>
<dbReference type="OrthoDB" id="5870934at2759"/>